<accession>A0A9P4GJP8</accession>
<evidence type="ECO:0000313" key="3">
    <source>
        <dbReference type="EMBL" id="KAF1847518.1"/>
    </source>
</evidence>
<gene>
    <name evidence="3" type="ORF">K460DRAFT_257681</name>
</gene>
<keyword evidence="1" id="KW-0479">Metal-binding</keyword>
<dbReference type="GeneID" id="63844684"/>
<keyword evidence="1" id="KW-0862">Zinc</keyword>
<dbReference type="OrthoDB" id="1918685at2759"/>
<keyword evidence="1" id="KW-0863">Zinc-finger</keyword>
<comment type="caution">
    <text evidence="3">The sequence shown here is derived from an EMBL/GenBank/DDBJ whole genome shotgun (WGS) entry which is preliminary data.</text>
</comment>
<dbReference type="RefSeq" id="XP_040790081.1">
    <property type="nucleotide sequence ID" value="XM_040927431.1"/>
</dbReference>
<proteinExistence type="predicted"/>
<protein>
    <recommendedName>
        <fullName evidence="2">C3H1-type domain-containing protein</fullName>
    </recommendedName>
</protein>
<evidence type="ECO:0000256" key="1">
    <source>
        <dbReference type="PROSITE-ProRule" id="PRU00723"/>
    </source>
</evidence>
<reference evidence="3" key="1">
    <citation type="submission" date="2020-01" db="EMBL/GenBank/DDBJ databases">
        <authorList>
            <consortium name="DOE Joint Genome Institute"/>
            <person name="Haridas S."/>
            <person name="Albert R."/>
            <person name="Binder M."/>
            <person name="Bloem J."/>
            <person name="Labutti K."/>
            <person name="Salamov A."/>
            <person name="Andreopoulos B."/>
            <person name="Baker S.E."/>
            <person name="Barry K."/>
            <person name="Bills G."/>
            <person name="Bluhm B.H."/>
            <person name="Cannon C."/>
            <person name="Castanera R."/>
            <person name="Culley D.E."/>
            <person name="Daum C."/>
            <person name="Ezra D."/>
            <person name="Gonzalez J.B."/>
            <person name="Henrissat B."/>
            <person name="Kuo A."/>
            <person name="Liang C."/>
            <person name="Lipzen A."/>
            <person name="Lutzoni F."/>
            <person name="Magnuson J."/>
            <person name="Mondo S."/>
            <person name="Nolan M."/>
            <person name="Ohm R."/>
            <person name="Pangilinan J."/>
            <person name="Park H.-J."/>
            <person name="Ramirez L."/>
            <person name="Alfaro M."/>
            <person name="Sun H."/>
            <person name="Tritt A."/>
            <person name="Yoshinaga Y."/>
            <person name="Zwiers L.-H."/>
            <person name="Turgeon B.G."/>
            <person name="Goodwin S.B."/>
            <person name="Spatafora J.W."/>
            <person name="Crous P.W."/>
            <person name="Grigoriev I.V."/>
        </authorList>
    </citation>
    <scope>NUCLEOTIDE SEQUENCE</scope>
    <source>
        <strain evidence="3">CBS 394.84</strain>
    </source>
</reference>
<dbReference type="EMBL" id="ML976615">
    <property type="protein sequence ID" value="KAF1847518.1"/>
    <property type="molecule type" value="Genomic_DNA"/>
</dbReference>
<keyword evidence="4" id="KW-1185">Reference proteome</keyword>
<feature type="zinc finger region" description="C3H1-type" evidence="1">
    <location>
        <begin position="8"/>
        <end position="37"/>
    </location>
</feature>
<dbReference type="GO" id="GO:0008270">
    <property type="term" value="F:zinc ion binding"/>
    <property type="evidence" value="ECO:0007669"/>
    <property type="project" value="UniProtKB-KW"/>
</dbReference>
<dbReference type="Proteomes" id="UP000800039">
    <property type="component" value="Unassembled WGS sequence"/>
</dbReference>
<feature type="non-terminal residue" evidence="3">
    <location>
        <position position="1"/>
    </location>
</feature>
<dbReference type="AlphaFoldDB" id="A0A9P4GJP8"/>
<evidence type="ECO:0000313" key="4">
    <source>
        <dbReference type="Proteomes" id="UP000800039"/>
    </source>
</evidence>
<feature type="domain" description="C3H1-type" evidence="2">
    <location>
        <begin position="8"/>
        <end position="37"/>
    </location>
</feature>
<sequence length="138" mass="15858">DLSLPKNFNKPLTCFFWHQYGRCNKRDVDCAYAHWDTGFLAAGPIHLPASDSIAGKNAQTFTSLSSQDESGFAMKLVEIKEREYMLRLRELDVREKEKSIARREQDLAQSIRHRNKELGLREKRVARMEEASRSAGEG</sequence>
<organism evidence="3 4">
    <name type="scientific">Cucurbitaria berberidis CBS 394.84</name>
    <dbReference type="NCBI Taxonomy" id="1168544"/>
    <lineage>
        <taxon>Eukaryota</taxon>
        <taxon>Fungi</taxon>
        <taxon>Dikarya</taxon>
        <taxon>Ascomycota</taxon>
        <taxon>Pezizomycotina</taxon>
        <taxon>Dothideomycetes</taxon>
        <taxon>Pleosporomycetidae</taxon>
        <taxon>Pleosporales</taxon>
        <taxon>Pleosporineae</taxon>
        <taxon>Cucurbitariaceae</taxon>
        <taxon>Cucurbitaria</taxon>
    </lineage>
</organism>
<dbReference type="InterPro" id="IPR000571">
    <property type="entry name" value="Znf_CCCH"/>
</dbReference>
<name>A0A9P4GJP8_9PLEO</name>
<feature type="non-terminal residue" evidence="3">
    <location>
        <position position="138"/>
    </location>
</feature>
<dbReference type="PROSITE" id="PS50103">
    <property type="entry name" value="ZF_C3H1"/>
    <property type="match status" value="1"/>
</dbReference>
<evidence type="ECO:0000259" key="2">
    <source>
        <dbReference type="PROSITE" id="PS50103"/>
    </source>
</evidence>